<dbReference type="AlphaFoldDB" id="A0A0G0N1U4"/>
<sequence length="94" mass="11153">MEKFESNYLKVKFEKIDTYKGYEVYLYTLVPKECIATMLPDKDNISKAIAINPKAYKILESRPDYLERIYKHELQENTTSENIQHGNDKDILLF</sequence>
<reference evidence="1 2" key="1">
    <citation type="journal article" date="2015" name="Nature">
        <title>rRNA introns, odd ribosomes, and small enigmatic genomes across a large radiation of phyla.</title>
        <authorList>
            <person name="Brown C.T."/>
            <person name="Hug L.A."/>
            <person name="Thomas B.C."/>
            <person name="Sharon I."/>
            <person name="Castelle C.J."/>
            <person name="Singh A."/>
            <person name="Wilkins M.J."/>
            <person name="Williams K.H."/>
            <person name="Banfield J.F."/>
        </authorList>
    </citation>
    <scope>NUCLEOTIDE SEQUENCE [LARGE SCALE GENOMIC DNA]</scope>
</reference>
<proteinExistence type="predicted"/>
<comment type="caution">
    <text evidence="1">The sequence shown here is derived from an EMBL/GenBank/DDBJ whole genome shotgun (WGS) entry which is preliminary data.</text>
</comment>
<organism evidence="1 2">
    <name type="scientific">Candidatus Falkowbacteria bacterium GW2011_GWE1_38_31</name>
    <dbReference type="NCBI Taxonomy" id="1618638"/>
    <lineage>
        <taxon>Bacteria</taxon>
        <taxon>Candidatus Falkowiibacteriota</taxon>
    </lineage>
</organism>
<protein>
    <submittedName>
        <fullName evidence="1">Uncharacterized protein</fullName>
    </submittedName>
</protein>
<dbReference type="Proteomes" id="UP000034022">
    <property type="component" value="Unassembled WGS sequence"/>
</dbReference>
<name>A0A0G0N1U4_9BACT</name>
<accession>A0A0G0N1U4</accession>
<dbReference type="EMBL" id="LBUU01000001">
    <property type="protein sequence ID" value="KKQ71086.1"/>
    <property type="molecule type" value="Genomic_DNA"/>
</dbReference>
<evidence type="ECO:0000313" key="1">
    <source>
        <dbReference type="EMBL" id="KKQ71086.1"/>
    </source>
</evidence>
<evidence type="ECO:0000313" key="2">
    <source>
        <dbReference type="Proteomes" id="UP000034022"/>
    </source>
</evidence>
<gene>
    <name evidence="1" type="ORF">US91_C0001G0013</name>
</gene>